<sequence>MSTMNPVASQLDSCWITDADDHLRDDFDQRPFEFEHNLTDHPLLQLPELMKLADRSITDRPGSIYYDMGDIPVTQRWDEVPERRFSALESMERIETCGAWFLFKKIQQDPVYKEVLGRGWQEIKARIAPNLDSKILREDALVFITSPNRIAPYHIDRECSFLLQIRGTKKIYIFDRSDRDVLSEAELERYWTVDHNAPKYKPHLQDRAIVYTLRPGMGVHIPVNWPHWLQNDDNVSVSLNVNVQFKDTQRANVYRANYLLRRMGMRPSPPGVHPGVDRVKAISMIPVMATKPMIKSLRDATRKKAH</sequence>
<gene>
    <name evidence="2" type="ORF">ACFPT7_06300</name>
</gene>
<dbReference type="EMBL" id="JBHSPH010000002">
    <property type="protein sequence ID" value="MFC5861897.1"/>
    <property type="molecule type" value="Genomic_DNA"/>
</dbReference>
<accession>A0ABW1EF47</accession>
<name>A0ABW1EF47_9BACT</name>
<evidence type="ECO:0000313" key="3">
    <source>
        <dbReference type="Proteomes" id="UP001596091"/>
    </source>
</evidence>
<proteinExistence type="predicted"/>
<dbReference type="Gene3D" id="2.60.120.650">
    <property type="entry name" value="Cupin"/>
    <property type="match status" value="1"/>
</dbReference>
<dbReference type="InterPro" id="IPR003347">
    <property type="entry name" value="JmjC_dom"/>
</dbReference>
<organism evidence="2 3">
    <name type="scientific">Acidicapsa dinghuensis</name>
    <dbReference type="NCBI Taxonomy" id="2218256"/>
    <lineage>
        <taxon>Bacteria</taxon>
        <taxon>Pseudomonadati</taxon>
        <taxon>Acidobacteriota</taxon>
        <taxon>Terriglobia</taxon>
        <taxon>Terriglobales</taxon>
        <taxon>Acidobacteriaceae</taxon>
        <taxon>Acidicapsa</taxon>
    </lineage>
</organism>
<reference evidence="3" key="1">
    <citation type="journal article" date="2019" name="Int. J. Syst. Evol. Microbiol.">
        <title>The Global Catalogue of Microorganisms (GCM) 10K type strain sequencing project: providing services to taxonomists for standard genome sequencing and annotation.</title>
        <authorList>
            <consortium name="The Broad Institute Genomics Platform"/>
            <consortium name="The Broad Institute Genome Sequencing Center for Infectious Disease"/>
            <person name="Wu L."/>
            <person name="Ma J."/>
        </authorList>
    </citation>
    <scope>NUCLEOTIDE SEQUENCE [LARGE SCALE GENOMIC DNA]</scope>
    <source>
        <strain evidence="3">JCM 4087</strain>
    </source>
</reference>
<dbReference type="Pfam" id="PF13621">
    <property type="entry name" value="Cupin_8"/>
    <property type="match status" value="1"/>
</dbReference>
<protein>
    <submittedName>
        <fullName evidence="2">Cupin-like domain-containing protein</fullName>
    </submittedName>
</protein>
<dbReference type="Proteomes" id="UP001596091">
    <property type="component" value="Unassembled WGS sequence"/>
</dbReference>
<evidence type="ECO:0000259" key="1">
    <source>
        <dbReference type="PROSITE" id="PS51184"/>
    </source>
</evidence>
<dbReference type="RefSeq" id="WP_263337692.1">
    <property type="nucleotide sequence ID" value="NZ_JAGSYH010000004.1"/>
</dbReference>
<dbReference type="SUPFAM" id="SSF51197">
    <property type="entry name" value="Clavaminate synthase-like"/>
    <property type="match status" value="1"/>
</dbReference>
<evidence type="ECO:0000313" key="2">
    <source>
        <dbReference type="EMBL" id="MFC5861897.1"/>
    </source>
</evidence>
<keyword evidence="3" id="KW-1185">Reference proteome</keyword>
<dbReference type="PROSITE" id="PS51184">
    <property type="entry name" value="JMJC"/>
    <property type="match status" value="1"/>
</dbReference>
<feature type="domain" description="JmjC" evidence="1">
    <location>
        <begin position="117"/>
        <end position="260"/>
    </location>
</feature>
<comment type="caution">
    <text evidence="2">The sequence shown here is derived from an EMBL/GenBank/DDBJ whole genome shotgun (WGS) entry which is preliminary data.</text>
</comment>
<dbReference type="InterPro" id="IPR041667">
    <property type="entry name" value="Cupin_8"/>
</dbReference>